<evidence type="ECO:0000313" key="2">
    <source>
        <dbReference type="Proteomes" id="UP000655016"/>
    </source>
</evidence>
<accession>A0ABQ1TT61</accession>
<organism evidence="1 2">
    <name type="scientific">Flavobacterium limi</name>
    <dbReference type="NCBI Taxonomy" id="2045105"/>
    <lineage>
        <taxon>Bacteria</taxon>
        <taxon>Pseudomonadati</taxon>
        <taxon>Bacteroidota</taxon>
        <taxon>Flavobacteriia</taxon>
        <taxon>Flavobacteriales</taxon>
        <taxon>Flavobacteriaceae</taxon>
        <taxon>Flavobacterium</taxon>
    </lineage>
</organism>
<name>A0ABQ1TT61_9FLAO</name>
<comment type="caution">
    <text evidence="1">The sequence shown here is derived from an EMBL/GenBank/DDBJ whole genome shotgun (WGS) entry which is preliminary data.</text>
</comment>
<dbReference type="RefSeq" id="WP_163396594.1">
    <property type="nucleotide sequence ID" value="NZ_BMKP01000002.1"/>
</dbReference>
<keyword evidence="2" id="KW-1185">Reference proteome</keyword>
<dbReference type="PROSITE" id="PS00019">
    <property type="entry name" value="ACTININ_1"/>
    <property type="match status" value="1"/>
</dbReference>
<dbReference type="Proteomes" id="UP000655016">
    <property type="component" value="Unassembled WGS sequence"/>
</dbReference>
<evidence type="ECO:0000313" key="1">
    <source>
        <dbReference type="EMBL" id="GGF02438.1"/>
    </source>
</evidence>
<gene>
    <name evidence="1" type="ORF">GCM10011518_09700</name>
</gene>
<dbReference type="InterPro" id="IPR001589">
    <property type="entry name" value="Actinin_actin-bd_CS"/>
</dbReference>
<dbReference type="EMBL" id="BMKP01000002">
    <property type="protein sequence ID" value="GGF02438.1"/>
    <property type="molecule type" value="Genomic_DNA"/>
</dbReference>
<reference evidence="2" key="1">
    <citation type="journal article" date="2019" name="Int. J. Syst. Evol. Microbiol.">
        <title>The Global Catalogue of Microorganisms (GCM) 10K type strain sequencing project: providing services to taxonomists for standard genome sequencing and annotation.</title>
        <authorList>
            <consortium name="The Broad Institute Genomics Platform"/>
            <consortium name="The Broad Institute Genome Sequencing Center for Infectious Disease"/>
            <person name="Wu L."/>
            <person name="Ma J."/>
        </authorList>
    </citation>
    <scope>NUCLEOTIDE SEQUENCE [LARGE SCALE GENOMIC DNA]</scope>
    <source>
        <strain evidence="2">CGMCC 1.16060</strain>
    </source>
</reference>
<protein>
    <submittedName>
        <fullName evidence="1">Uncharacterized protein</fullName>
    </submittedName>
</protein>
<proteinExistence type="predicted"/>
<sequence length="131" mass="15049">MYFALVNLHIQKNETGNEIIEDYSGYKYYTDLMDVRYQGFNVWKSGLRNGLEFALSHSSDFWTIRINGFCASYLHTSATVLGYTGILAFIEETDIVISNLQEVEDFVFTSWNNGIIGEIPDFNELTFTNDV</sequence>